<protein>
    <recommendedName>
        <fullName evidence="10">Aromatic amino acid permease</fullName>
    </recommendedName>
</protein>
<keyword evidence="3 10" id="KW-0813">Transport</keyword>
<feature type="transmembrane region" description="Helical" evidence="10">
    <location>
        <begin position="183"/>
        <end position="206"/>
    </location>
</feature>
<evidence type="ECO:0000256" key="6">
    <source>
        <dbReference type="ARBA" id="ARBA00022692"/>
    </source>
</evidence>
<feature type="transmembrane region" description="Helical" evidence="10">
    <location>
        <begin position="5"/>
        <end position="27"/>
    </location>
</feature>
<evidence type="ECO:0000256" key="10">
    <source>
        <dbReference type="RuleBase" id="RU367149"/>
    </source>
</evidence>
<proteinExistence type="inferred from homology"/>
<evidence type="ECO:0000256" key="5">
    <source>
        <dbReference type="ARBA" id="ARBA00022519"/>
    </source>
</evidence>
<feature type="transmembrane region" description="Helical" evidence="10">
    <location>
        <begin position="307"/>
        <end position="326"/>
    </location>
</feature>
<evidence type="ECO:0000256" key="7">
    <source>
        <dbReference type="ARBA" id="ARBA00022970"/>
    </source>
</evidence>
<keyword evidence="6 10" id="KW-0812">Transmembrane</keyword>
<comment type="subcellular location">
    <subcellularLocation>
        <location evidence="1 10">Cell inner membrane</location>
        <topology evidence="1 10">Multi-pass membrane protein</topology>
    </subcellularLocation>
</comment>
<organism evidence="11 12">
    <name type="scientific">Grimontia hollisae</name>
    <name type="common">Vibrio hollisae</name>
    <dbReference type="NCBI Taxonomy" id="673"/>
    <lineage>
        <taxon>Bacteria</taxon>
        <taxon>Pseudomonadati</taxon>
        <taxon>Pseudomonadota</taxon>
        <taxon>Gammaproteobacteria</taxon>
        <taxon>Vibrionales</taxon>
        <taxon>Vibrionaceae</taxon>
        <taxon>Grimontia</taxon>
    </lineage>
</organism>
<dbReference type="InterPro" id="IPR018227">
    <property type="entry name" value="Amino_acid_transport_2"/>
</dbReference>
<feature type="transmembrane region" description="Helical" evidence="10">
    <location>
        <begin position="271"/>
        <end position="295"/>
    </location>
</feature>
<dbReference type="PANTHER" id="PTHR46997">
    <property type="entry name" value="LOW AFFINITY TRYPTOPHAN PERMEASE-RELATED"/>
    <property type="match status" value="1"/>
</dbReference>
<evidence type="ECO:0000256" key="8">
    <source>
        <dbReference type="ARBA" id="ARBA00022989"/>
    </source>
</evidence>
<evidence type="ECO:0000256" key="1">
    <source>
        <dbReference type="ARBA" id="ARBA00004429"/>
    </source>
</evidence>
<dbReference type="PANTHER" id="PTHR46997:SF2">
    <property type="entry name" value="TYROSINE-SPECIFIC TRANSPORT SYSTEM"/>
    <property type="match status" value="1"/>
</dbReference>
<keyword evidence="4 10" id="KW-1003">Cell membrane</keyword>
<dbReference type="GO" id="GO:0005886">
    <property type="term" value="C:plasma membrane"/>
    <property type="evidence" value="ECO:0007669"/>
    <property type="project" value="UniProtKB-SubCell"/>
</dbReference>
<keyword evidence="5 10" id="KW-0997">Cell inner membrane</keyword>
<feature type="transmembrane region" description="Helical" evidence="10">
    <location>
        <begin position="81"/>
        <end position="101"/>
    </location>
</feature>
<reference evidence="11 12" key="1">
    <citation type="submission" date="2018-06" db="EMBL/GenBank/DDBJ databases">
        <authorList>
            <consortium name="Pathogen Informatics"/>
            <person name="Doyle S."/>
        </authorList>
    </citation>
    <scope>NUCLEOTIDE SEQUENCE [LARGE SCALE GENOMIC DNA]</scope>
    <source>
        <strain evidence="11 12">NCTC11645</strain>
    </source>
</reference>
<accession>A0A377HNY0</accession>
<feature type="transmembrane region" description="Helical" evidence="10">
    <location>
        <begin position="218"/>
        <end position="236"/>
    </location>
</feature>
<name>A0A377HNY0_GRIHO</name>
<dbReference type="RefSeq" id="WP_115659937.1">
    <property type="nucleotide sequence ID" value="NZ_UGHD01000002.1"/>
</dbReference>
<dbReference type="GO" id="GO:0015173">
    <property type="term" value="F:aromatic amino acid transmembrane transporter activity"/>
    <property type="evidence" value="ECO:0007669"/>
    <property type="project" value="UniProtKB-UniRule"/>
</dbReference>
<keyword evidence="8 10" id="KW-1133">Transmembrane helix</keyword>
<dbReference type="EMBL" id="UGHD01000002">
    <property type="protein sequence ID" value="STO57938.1"/>
    <property type="molecule type" value="Genomic_DNA"/>
</dbReference>
<dbReference type="PRINTS" id="PR00166">
    <property type="entry name" value="AROAAPRMEASE"/>
</dbReference>
<evidence type="ECO:0000313" key="11">
    <source>
        <dbReference type="EMBL" id="STO57938.1"/>
    </source>
</evidence>
<dbReference type="GO" id="GO:0003333">
    <property type="term" value="P:amino acid transmembrane transport"/>
    <property type="evidence" value="ECO:0007669"/>
    <property type="project" value="InterPro"/>
</dbReference>
<dbReference type="Gene3D" id="1.20.1740.10">
    <property type="entry name" value="Amino acid/polyamine transporter I"/>
    <property type="match status" value="1"/>
</dbReference>
<evidence type="ECO:0000256" key="2">
    <source>
        <dbReference type="ARBA" id="ARBA00005452"/>
    </source>
</evidence>
<evidence type="ECO:0000256" key="9">
    <source>
        <dbReference type="ARBA" id="ARBA00023136"/>
    </source>
</evidence>
<dbReference type="Proteomes" id="UP000254512">
    <property type="component" value="Unassembled WGS sequence"/>
</dbReference>
<dbReference type="InterPro" id="IPR013059">
    <property type="entry name" value="Trp_tyr_transpt"/>
</dbReference>
<feature type="transmembrane region" description="Helical" evidence="10">
    <location>
        <begin position="151"/>
        <end position="168"/>
    </location>
</feature>
<evidence type="ECO:0000256" key="3">
    <source>
        <dbReference type="ARBA" id="ARBA00022448"/>
    </source>
</evidence>
<feature type="transmembrane region" description="Helical" evidence="10">
    <location>
        <begin position="332"/>
        <end position="353"/>
    </location>
</feature>
<dbReference type="NCBIfam" id="TIGR00837">
    <property type="entry name" value="araaP"/>
    <property type="match status" value="1"/>
</dbReference>
<keyword evidence="7 10" id="KW-0029">Amino-acid transport</keyword>
<evidence type="ECO:0000256" key="4">
    <source>
        <dbReference type="ARBA" id="ARBA00022475"/>
    </source>
</evidence>
<dbReference type="InterPro" id="IPR013061">
    <property type="entry name" value="Trp/try_permease_CS"/>
</dbReference>
<feature type="transmembrane region" description="Helical" evidence="10">
    <location>
        <begin position="121"/>
        <end position="139"/>
    </location>
</feature>
<dbReference type="PROSITE" id="PS00594">
    <property type="entry name" value="AROMATIC_AA_PERMEASE_1"/>
    <property type="match status" value="1"/>
</dbReference>
<dbReference type="AlphaFoldDB" id="A0A377HNY0"/>
<sequence length="396" mass="41695">MRSKILGSTLIIAGTTIGAGMLAIPLASAGLGFTHSIILMVAMWMLMSYTALLMLEVHQHAPERATLNSLARQFLGKKGQWVASASTLFLLYALCAAYIAGGGSQFHAKLNTLGVAADVPQHVGTLIFTGLVATVVILGTYKVDIINRGLFALKIILLGLSLALLLPLGEGENLVTLPLEKGLLISAIPVMFTSFGFHGSIPSVVAYTGLNIKVLRKVMLVGSALPLLIYILWQAASFGVLGAQTLAENSSLGMFIQSISDAVGSARVANAISLFADLALATSFLGVSLGLFDFMADMLKRPASIQGRLQTGLVTFLPPMLIALYYPQGFITALGFASLALVMLAVALPVLMVKKIRQLGLNHDRYQVSGGKAALSIAMIGGLCVIASQLVHIFGQ</sequence>
<dbReference type="STRING" id="673.AL542_14695"/>
<comment type="function">
    <text evidence="10">Involved in transporting aromatic amino acids across the cytoplasmic membrane.</text>
</comment>
<feature type="transmembrane region" description="Helical" evidence="10">
    <location>
        <begin position="373"/>
        <end position="394"/>
    </location>
</feature>
<dbReference type="Pfam" id="PF03222">
    <property type="entry name" value="Trp_Tyr_perm"/>
    <property type="match status" value="1"/>
</dbReference>
<evidence type="ECO:0000313" key="12">
    <source>
        <dbReference type="Proteomes" id="UP000254512"/>
    </source>
</evidence>
<keyword evidence="9 10" id="KW-0472">Membrane</keyword>
<gene>
    <name evidence="11" type="primary">tyrP</name>
    <name evidence="11" type="ORF">NCTC11645_02347</name>
</gene>
<comment type="similarity">
    <text evidence="2 10">Belongs to the amino acid/polyamine transporter 2 family. Mtr/TnaB/TyrP permease subfamily.</text>
</comment>
<feature type="transmembrane region" description="Helical" evidence="10">
    <location>
        <begin position="33"/>
        <end position="55"/>
    </location>
</feature>